<keyword evidence="6 8" id="KW-0472">Membrane</keyword>
<feature type="transmembrane region" description="Helical" evidence="8">
    <location>
        <begin position="451"/>
        <end position="473"/>
    </location>
</feature>
<keyword evidence="5 8" id="KW-1133">Transmembrane helix</keyword>
<dbReference type="PANTHER" id="PTHR23501:SF12">
    <property type="entry name" value="MAJOR FACILITATOR SUPERFAMILY (MFS) PROFILE DOMAIN-CONTAINING PROTEIN-RELATED"/>
    <property type="match status" value="1"/>
</dbReference>
<sequence length="555" mass="59216">MSRNDHSDGQTASGDSELSGAAKERASVGITNPQSQPQAESRATGERQYKGVKWAIVMISLISSTFLYALDNTVLATVRPSMIETFGRIDMLTWLSIAYPMAEVGSNPFWGKLNTQFDNKVLYLIAMATFETGSAIIGSAPIIEAAIVGRVIAGLGGSGIYVGTMNIVSAMTLPSERTNYLNQVGFAWALGAVLGPVVGGAFAQSAATWRWAFYVNIVVAAVAAPACVFLIPPVVPSSPKSDTLWRRIKRIDYVGAVLFIGGVACVVAILGFGGIVYPWDNGRMVGLYVATVLVWAAFSIQQRWSLLTSDRIFPLQFISHGEMVILFCWTAIGIANVTVTIYSLPILFQFAYGDSPLKAALWTLPFIGTIVVAAGPLGPLFPKYPVYMVWYLGASVLLLVAGGLMSSILYSTPRGVICAYTIVQGLGCAPIIQLGFTVGQSKMGRAAVGQVSGFMTCAQMGALAISLGIATTVFMNRTTEDIAAIAPDLPRDMIHAAISGVGSAVFDHLLPQARRRVVEAVARNIGKVFYLNVAGAAFGFIIALCLKYEWLDLSV</sequence>
<evidence type="ECO:0000256" key="8">
    <source>
        <dbReference type="SAM" id="Phobius"/>
    </source>
</evidence>
<dbReference type="Pfam" id="PF07690">
    <property type="entry name" value="MFS_1"/>
    <property type="match status" value="1"/>
</dbReference>
<dbReference type="InterPro" id="IPR020846">
    <property type="entry name" value="MFS_dom"/>
</dbReference>
<evidence type="ECO:0000256" key="6">
    <source>
        <dbReference type="ARBA" id="ARBA00023136"/>
    </source>
</evidence>
<feature type="domain" description="Major facilitator superfamily (MFS) profile" evidence="9">
    <location>
        <begin position="57"/>
        <end position="514"/>
    </location>
</feature>
<gene>
    <name evidence="10" type="ORF">PG991_005580</name>
</gene>
<evidence type="ECO:0000256" key="1">
    <source>
        <dbReference type="ARBA" id="ARBA00004141"/>
    </source>
</evidence>
<dbReference type="Proteomes" id="UP001396898">
    <property type="component" value="Unassembled WGS sequence"/>
</dbReference>
<dbReference type="SUPFAM" id="SSF103473">
    <property type="entry name" value="MFS general substrate transporter"/>
    <property type="match status" value="1"/>
</dbReference>
<feature type="region of interest" description="Disordered" evidence="7">
    <location>
        <begin position="1"/>
        <end position="44"/>
    </location>
</feature>
<dbReference type="InterPro" id="IPR036259">
    <property type="entry name" value="MFS_trans_sf"/>
</dbReference>
<dbReference type="InterPro" id="IPR011701">
    <property type="entry name" value="MFS"/>
</dbReference>
<dbReference type="PANTHER" id="PTHR23501">
    <property type="entry name" value="MAJOR FACILITATOR SUPERFAMILY"/>
    <property type="match status" value="1"/>
</dbReference>
<feature type="transmembrane region" description="Helical" evidence="8">
    <location>
        <begin position="417"/>
        <end position="439"/>
    </location>
</feature>
<evidence type="ECO:0000256" key="7">
    <source>
        <dbReference type="SAM" id="MobiDB-lite"/>
    </source>
</evidence>
<feature type="transmembrane region" description="Helical" evidence="8">
    <location>
        <begin position="211"/>
        <end position="232"/>
    </location>
</feature>
<evidence type="ECO:0000313" key="11">
    <source>
        <dbReference type="Proteomes" id="UP001396898"/>
    </source>
</evidence>
<reference evidence="10 11" key="1">
    <citation type="submission" date="2023-01" db="EMBL/GenBank/DDBJ databases">
        <title>Analysis of 21 Apiospora genomes using comparative genomics revels a genus with tremendous synthesis potential of carbohydrate active enzymes and secondary metabolites.</title>
        <authorList>
            <person name="Sorensen T."/>
        </authorList>
    </citation>
    <scope>NUCLEOTIDE SEQUENCE [LARGE SCALE GENOMIC DNA]</scope>
    <source>
        <strain evidence="10 11">CBS 20057</strain>
    </source>
</reference>
<comment type="similarity">
    <text evidence="2">Belongs to the major facilitator superfamily. TCR/Tet family.</text>
</comment>
<name>A0ABR1S9K9_9PEZI</name>
<feature type="transmembrane region" description="Helical" evidence="8">
    <location>
        <begin position="324"/>
        <end position="348"/>
    </location>
</feature>
<keyword evidence="11" id="KW-1185">Reference proteome</keyword>
<feature type="transmembrane region" description="Helical" evidence="8">
    <location>
        <begin position="122"/>
        <end position="143"/>
    </location>
</feature>
<feature type="transmembrane region" description="Helical" evidence="8">
    <location>
        <begin position="285"/>
        <end position="304"/>
    </location>
</feature>
<evidence type="ECO:0000256" key="2">
    <source>
        <dbReference type="ARBA" id="ARBA00007520"/>
    </source>
</evidence>
<dbReference type="Gene3D" id="1.20.1250.20">
    <property type="entry name" value="MFS general substrate transporter like domains"/>
    <property type="match status" value="1"/>
</dbReference>
<dbReference type="EMBL" id="JAQQWI010000007">
    <property type="protein sequence ID" value="KAK8028524.1"/>
    <property type="molecule type" value="Genomic_DNA"/>
</dbReference>
<feature type="transmembrane region" description="Helical" evidence="8">
    <location>
        <begin position="253"/>
        <end position="279"/>
    </location>
</feature>
<accession>A0ABR1S9K9</accession>
<feature type="transmembrane region" description="Helical" evidence="8">
    <location>
        <begin position="360"/>
        <end position="381"/>
    </location>
</feature>
<feature type="compositionally biased region" description="Polar residues" evidence="7">
    <location>
        <begin position="29"/>
        <end position="41"/>
    </location>
</feature>
<evidence type="ECO:0000313" key="10">
    <source>
        <dbReference type="EMBL" id="KAK8028524.1"/>
    </source>
</evidence>
<feature type="transmembrane region" description="Helical" evidence="8">
    <location>
        <begin position="149"/>
        <end position="173"/>
    </location>
</feature>
<feature type="transmembrane region" description="Helical" evidence="8">
    <location>
        <begin position="51"/>
        <end position="71"/>
    </location>
</feature>
<comment type="caution">
    <text evidence="10">The sequence shown here is derived from an EMBL/GenBank/DDBJ whole genome shotgun (WGS) entry which is preliminary data.</text>
</comment>
<feature type="transmembrane region" description="Helical" evidence="8">
    <location>
        <begin position="185"/>
        <end position="205"/>
    </location>
</feature>
<evidence type="ECO:0000256" key="4">
    <source>
        <dbReference type="ARBA" id="ARBA00022692"/>
    </source>
</evidence>
<dbReference type="PROSITE" id="PS50850">
    <property type="entry name" value="MFS"/>
    <property type="match status" value="1"/>
</dbReference>
<evidence type="ECO:0000256" key="3">
    <source>
        <dbReference type="ARBA" id="ARBA00022448"/>
    </source>
</evidence>
<protein>
    <recommendedName>
        <fullName evidence="9">Major facilitator superfamily (MFS) profile domain-containing protein</fullName>
    </recommendedName>
</protein>
<feature type="transmembrane region" description="Helical" evidence="8">
    <location>
        <begin position="530"/>
        <end position="550"/>
    </location>
</feature>
<evidence type="ECO:0000256" key="5">
    <source>
        <dbReference type="ARBA" id="ARBA00022989"/>
    </source>
</evidence>
<organism evidence="10 11">
    <name type="scientific">Apiospora marii</name>
    <dbReference type="NCBI Taxonomy" id="335849"/>
    <lineage>
        <taxon>Eukaryota</taxon>
        <taxon>Fungi</taxon>
        <taxon>Dikarya</taxon>
        <taxon>Ascomycota</taxon>
        <taxon>Pezizomycotina</taxon>
        <taxon>Sordariomycetes</taxon>
        <taxon>Xylariomycetidae</taxon>
        <taxon>Amphisphaeriales</taxon>
        <taxon>Apiosporaceae</taxon>
        <taxon>Apiospora</taxon>
    </lineage>
</organism>
<keyword evidence="3" id="KW-0813">Transport</keyword>
<proteinExistence type="inferred from homology"/>
<keyword evidence="4 8" id="KW-0812">Transmembrane</keyword>
<comment type="subcellular location">
    <subcellularLocation>
        <location evidence="1">Membrane</location>
        <topology evidence="1">Multi-pass membrane protein</topology>
    </subcellularLocation>
</comment>
<feature type="transmembrane region" description="Helical" evidence="8">
    <location>
        <begin position="388"/>
        <end position="411"/>
    </location>
</feature>
<evidence type="ECO:0000259" key="9">
    <source>
        <dbReference type="PROSITE" id="PS50850"/>
    </source>
</evidence>